<dbReference type="Proteomes" id="UP001265983">
    <property type="component" value="Unassembled WGS sequence"/>
</dbReference>
<name>A0ABU3PJQ4_9CORY</name>
<organism evidence="2 3">
    <name type="scientific">Corynebacterium rouxii</name>
    <dbReference type="NCBI Taxonomy" id="2719119"/>
    <lineage>
        <taxon>Bacteria</taxon>
        <taxon>Bacillati</taxon>
        <taxon>Actinomycetota</taxon>
        <taxon>Actinomycetes</taxon>
        <taxon>Mycobacteriales</taxon>
        <taxon>Corynebacteriaceae</taxon>
        <taxon>Corynebacterium</taxon>
    </lineage>
</organism>
<dbReference type="EMBL" id="JARUHM010000001">
    <property type="protein sequence ID" value="MDT9409954.1"/>
    <property type="molecule type" value="Genomic_DNA"/>
</dbReference>
<feature type="transmembrane region" description="Helical" evidence="1">
    <location>
        <begin position="73"/>
        <end position="92"/>
    </location>
</feature>
<evidence type="ECO:0000313" key="2">
    <source>
        <dbReference type="EMBL" id="MDT9409954.1"/>
    </source>
</evidence>
<keyword evidence="1" id="KW-0472">Membrane</keyword>
<evidence type="ECO:0000313" key="3">
    <source>
        <dbReference type="Proteomes" id="UP001265983"/>
    </source>
</evidence>
<evidence type="ECO:0000256" key="1">
    <source>
        <dbReference type="SAM" id="Phobius"/>
    </source>
</evidence>
<keyword evidence="3" id="KW-1185">Reference proteome</keyword>
<keyword evidence="1" id="KW-0812">Transmembrane</keyword>
<reference evidence="2 3" key="1">
    <citation type="submission" date="2023-03" db="EMBL/GenBank/DDBJ databases">
        <title>Whole genome sequence of the first Corynebacterium rouxii strains isolated in Brazil: a recent member of Corynebacterium diphtheriae complex.</title>
        <authorList>
            <person name="Vieira V."/>
            <person name="Ramos J.N."/>
            <person name="Araujo M.R.B."/>
            <person name="Baio P.V."/>
            <person name="Sant'Anna L.O."/>
            <person name="Veras J.F.C."/>
            <person name="Vieira E.M.D."/>
            <person name="Sousa M.A.B."/>
            <person name="Camargo C.H."/>
            <person name="Sacchi C.T."/>
            <person name="Campos K.R."/>
            <person name="Santos M.B.N."/>
            <person name="Bokermann S."/>
            <person name="Alvim L.B."/>
            <person name="Santos L.S."/>
            <person name="Mattos-Guaraldi A.L."/>
        </authorList>
    </citation>
    <scope>NUCLEOTIDE SEQUENCE [LARGE SCALE GENOMIC DNA]</scope>
    <source>
        <strain evidence="2 3">70862</strain>
    </source>
</reference>
<accession>A0ABU3PJQ4</accession>
<gene>
    <name evidence="2" type="ORF">P8T80_00860</name>
</gene>
<keyword evidence="1" id="KW-1133">Transmembrane helix</keyword>
<sequence>MHDRAVVRNEDKIANDYTRGALSSNEVLHIARSASRWTWCNIERFLRASGDERLSHGVGDSVAMTALIVRLSFWPAVIKFPTVWVIVGLLLVPNAVVMSHKIFAAPLVVASHPRSSRTDCRSKKEGNVKAENLWRAPSCLYARCCVYGRSKESVAVS</sequence>
<protein>
    <submittedName>
        <fullName evidence="2">Uncharacterized protein</fullName>
    </submittedName>
</protein>
<comment type="caution">
    <text evidence="2">The sequence shown here is derived from an EMBL/GenBank/DDBJ whole genome shotgun (WGS) entry which is preliminary data.</text>
</comment>
<proteinExistence type="predicted"/>